<accession>A0A8J2XQQ9</accession>
<keyword evidence="3" id="KW-1185">Reference proteome</keyword>
<evidence type="ECO:0000313" key="3">
    <source>
        <dbReference type="Proteomes" id="UP000607559"/>
    </source>
</evidence>
<keyword evidence="1" id="KW-1133">Transmembrane helix</keyword>
<protein>
    <submittedName>
        <fullName evidence="2">Uncharacterized protein</fullName>
    </submittedName>
</protein>
<organism evidence="2 3">
    <name type="scientific">Puia dinghuensis</name>
    <dbReference type="NCBI Taxonomy" id="1792502"/>
    <lineage>
        <taxon>Bacteria</taxon>
        <taxon>Pseudomonadati</taxon>
        <taxon>Bacteroidota</taxon>
        <taxon>Chitinophagia</taxon>
        <taxon>Chitinophagales</taxon>
        <taxon>Chitinophagaceae</taxon>
        <taxon>Puia</taxon>
    </lineage>
</organism>
<comment type="caution">
    <text evidence="2">The sequence shown here is derived from an EMBL/GenBank/DDBJ whole genome shotgun (WGS) entry which is preliminary data.</text>
</comment>
<evidence type="ECO:0000256" key="1">
    <source>
        <dbReference type="SAM" id="Phobius"/>
    </source>
</evidence>
<dbReference type="EMBL" id="BMJC01000002">
    <property type="protein sequence ID" value="GGA95143.1"/>
    <property type="molecule type" value="Genomic_DNA"/>
</dbReference>
<sequence length="131" mass="14449">MKATDIIIPLGSSGKSVNLQELADMNVADMEKMTGKKMSLLRRVEFKLAQRKLRHSINADGTLSDKRLAMLANQDMNGETGFHIGGFALGLFLFLIGVLIAYLIDDGKKQNRVKWAWIGAGVLLVIILLVH</sequence>
<keyword evidence="1" id="KW-0472">Membrane</keyword>
<feature type="transmembrane region" description="Helical" evidence="1">
    <location>
        <begin position="82"/>
        <end position="103"/>
    </location>
</feature>
<keyword evidence="1" id="KW-0812">Transmembrane</keyword>
<proteinExistence type="predicted"/>
<reference evidence="2" key="1">
    <citation type="journal article" date="2014" name="Int. J. Syst. Evol. Microbiol.">
        <title>Complete genome sequence of Corynebacterium casei LMG S-19264T (=DSM 44701T), isolated from a smear-ripened cheese.</title>
        <authorList>
            <consortium name="US DOE Joint Genome Institute (JGI-PGF)"/>
            <person name="Walter F."/>
            <person name="Albersmeier A."/>
            <person name="Kalinowski J."/>
            <person name="Ruckert C."/>
        </authorList>
    </citation>
    <scope>NUCLEOTIDE SEQUENCE</scope>
    <source>
        <strain evidence="2">CGMCC 1.15448</strain>
    </source>
</reference>
<name>A0A8J2XQQ9_9BACT</name>
<gene>
    <name evidence="2" type="ORF">GCM10011511_18110</name>
</gene>
<dbReference type="AlphaFoldDB" id="A0A8J2XQQ9"/>
<reference evidence="2" key="2">
    <citation type="submission" date="2020-09" db="EMBL/GenBank/DDBJ databases">
        <authorList>
            <person name="Sun Q."/>
            <person name="Zhou Y."/>
        </authorList>
    </citation>
    <scope>NUCLEOTIDE SEQUENCE</scope>
    <source>
        <strain evidence="2">CGMCC 1.15448</strain>
    </source>
</reference>
<evidence type="ECO:0000313" key="2">
    <source>
        <dbReference type="EMBL" id="GGA95143.1"/>
    </source>
</evidence>
<dbReference type="Proteomes" id="UP000607559">
    <property type="component" value="Unassembled WGS sequence"/>
</dbReference>
<feature type="transmembrane region" description="Helical" evidence="1">
    <location>
        <begin position="115"/>
        <end position="130"/>
    </location>
</feature>